<dbReference type="Proteomes" id="UP001575652">
    <property type="component" value="Unassembled WGS sequence"/>
</dbReference>
<gene>
    <name evidence="2" type="ORF">ACETWP_15440</name>
</gene>
<keyword evidence="1" id="KW-1133">Transmembrane helix</keyword>
<evidence type="ECO:0000313" key="3">
    <source>
        <dbReference type="Proteomes" id="UP001575652"/>
    </source>
</evidence>
<keyword evidence="1" id="KW-0472">Membrane</keyword>
<comment type="caution">
    <text evidence="2">The sequence shown here is derived from an EMBL/GenBank/DDBJ whole genome shotgun (WGS) entry which is preliminary data.</text>
</comment>
<keyword evidence="1" id="KW-0812">Transmembrane</keyword>
<sequence length="85" mass="9130">MSHKPRNATPWAVWGWSAVVVGGAAGVVLFLQPWRSCVEDDAPAGCPATALDTNLLWLAMLLCVAGLALVFFAALRRRVVPSRRA</sequence>
<organism evidence="2 3">
    <name type="scientific">Arthrobacter halodurans</name>
    <dbReference type="NCBI Taxonomy" id="516699"/>
    <lineage>
        <taxon>Bacteria</taxon>
        <taxon>Bacillati</taxon>
        <taxon>Actinomycetota</taxon>
        <taxon>Actinomycetes</taxon>
        <taxon>Micrococcales</taxon>
        <taxon>Micrococcaceae</taxon>
        <taxon>Arthrobacter</taxon>
    </lineage>
</organism>
<evidence type="ECO:0000256" key="1">
    <source>
        <dbReference type="SAM" id="Phobius"/>
    </source>
</evidence>
<keyword evidence="3" id="KW-1185">Reference proteome</keyword>
<evidence type="ECO:0000313" key="2">
    <source>
        <dbReference type="EMBL" id="MFB0835983.1"/>
    </source>
</evidence>
<protein>
    <recommendedName>
        <fullName evidence="4">MYXO-CTERM domain-containing protein</fullName>
    </recommendedName>
</protein>
<evidence type="ECO:0008006" key="4">
    <source>
        <dbReference type="Google" id="ProtNLM"/>
    </source>
</evidence>
<dbReference type="RefSeq" id="WP_373973160.1">
    <property type="nucleotide sequence ID" value="NZ_JBHDLJ010000016.1"/>
</dbReference>
<name>A0ABV4UQN3_9MICC</name>
<dbReference type="EMBL" id="JBHDLJ010000016">
    <property type="protein sequence ID" value="MFB0835983.1"/>
    <property type="molecule type" value="Genomic_DNA"/>
</dbReference>
<feature type="transmembrane region" description="Helical" evidence="1">
    <location>
        <begin position="12"/>
        <end position="34"/>
    </location>
</feature>
<accession>A0ABV4UQN3</accession>
<proteinExistence type="predicted"/>
<feature type="transmembrane region" description="Helical" evidence="1">
    <location>
        <begin position="54"/>
        <end position="75"/>
    </location>
</feature>
<reference evidence="2 3" key="1">
    <citation type="submission" date="2024-09" db="EMBL/GenBank/DDBJ databases">
        <authorList>
            <person name="Salinas-Garcia M.A."/>
            <person name="Prieme A."/>
        </authorList>
    </citation>
    <scope>NUCLEOTIDE SEQUENCE [LARGE SCALE GENOMIC DNA]</scope>
    <source>
        <strain evidence="2 3">DSM 21081</strain>
    </source>
</reference>